<name>A0ABT1NA45_9FIRM</name>
<feature type="transmembrane region" description="Helical" evidence="22">
    <location>
        <begin position="265"/>
        <end position="291"/>
    </location>
</feature>
<evidence type="ECO:0000256" key="19">
    <source>
        <dbReference type="ARBA" id="ARBA00044770"/>
    </source>
</evidence>
<feature type="transmembrane region" description="Helical" evidence="22">
    <location>
        <begin position="303"/>
        <end position="326"/>
    </location>
</feature>
<evidence type="ECO:0000256" key="22">
    <source>
        <dbReference type="SAM" id="Phobius"/>
    </source>
</evidence>
<dbReference type="RefSeq" id="WP_255225631.1">
    <property type="nucleotide sequence ID" value="NZ_JAJEKE010000001.1"/>
</dbReference>
<keyword evidence="4" id="KW-0132">Cell division</keyword>
<evidence type="ECO:0000256" key="17">
    <source>
        <dbReference type="ARBA" id="ARBA00041185"/>
    </source>
</evidence>
<comment type="similarity">
    <text evidence="16">Belongs to the SEDS family. FtsW subfamily.</text>
</comment>
<evidence type="ECO:0000256" key="1">
    <source>
        <dbReference type="ARBA" id="ARBA00004651"/>
    </source>
</evidence>
<evidence type="ECO:0000256" key="5">
    <source>
        <dbReference type="ARBA" id="ARBA00022676"/>
    </source>
</evidence>
<dbReference type="Proteomes" id="UP001651880">
    <property type="component" value="Unassembled WGS sequence"/>
</dbReference>
<comment type="subcellular location">
    <subcellularLocation>
        <location evidence="1">Cell membrane</location>
        <topology evidence="1">Multi-pass membrane protein</topology>
    </subcellularLocation>
</comment>
<dbReference type="InterPro" id="IPR001182">
    <property type="entry name" value="FtsW/RodA"/>
</dbReference>
<evidence type="ECO:0000256" key="13">
    <source>
        <dbReference type="ARBA" id="ARBA00023316"/>
    </source>
</evidence>
<keyword evidence="6" id="KW-0808">Transferase</keyword>
<dbReference type="PANTHER" id="PTHR30474:SF2">
    <property type="entry name" value="PEPTIDOGLYCAN GLYCOSYLTRANSFERASE FTSW-RELATED"/>
    <property type="match status" value="1"/>
</dbReference>
<evidence type="ECO:0000256" key="16">
    <source>
        <dbReference type="ARBA" id="ARBA00038053"/>
    </source>
</evidence>
<evidence type="ECO:0000256" key="15">
    <source>
        <dbReference type="ARBA" id="ARBA00033270"/>
    </source>
</evidence>
<feature type="transmembrane region" description="Helical" evidence="22">
    <location>
        <begin position="44"/>
        <end position="64"/>
    </location>
</feature>
<dbReference type="InterPro" id="IPR013438">
    <property type="entry name" value="SpoVE"/>
</dbReference>
<feature type="transmembrane region" description="Helical" evidence="22">
    <location>
        <begin position="338"/>
        <end position="361"/>
    </location>
</feature>
<evidence type="ECO:0000313" key="24">
    <source>
        <dbReference type="Proteomes" id="UP001651880"/>
    </source>
</evidence>
<evidence type="ECO:0000256" key="2">
    <source>
        <dbReference type="ARBA" id="ARBA00004752"/>
    </source>
</evidence>
<evidence type="ECO:0000256" key="7">
    <source>
        <dbReference type="ARBA" id="ARBA00022692"/>
    </source>
</evidence>
<dbReference type="InterPro" id="IPR013437">
    <property type="entry name" value="FtsW"/>
</dbReference>
<dbReference type="PANTHER" id="PTHR30474">
    <property type="entry name" value="CELL CYCLE PROTEIN"/>
    <property type="match status" value="1"/>
</dbReference>
<evidence type="ECO:0000256" key="9">
    <source>
        <dbReference type="ARBA" id="ARBA00022984"/>
    </source>
</evidence>
<feature type="transmembrane region" description="Helical" evidence="22">
    <location>
        <begin position="76"/>
        <end position="99"/>
    </location>
</feature>
<dbReference type="NCBIfam" id="TIGR02615">
    <property type="entry name" value="spoVE"/>
    <property type="match status" value="1"/>
</dbReference>
<feature type="transmembrane region" description="Helical" evidence="22">
    <location>
        <begin position="141"/>
        <end position="161"/>
    </location>
</feature>
<dbReference type="EC" id="2.4.99.28" evidence="19"/>
<evidence type="ECO:0000256" key="18">
    <source>
        <dbReference type="ARBA" id="ARBA00041418"/>
    </source>
</evidence>
<evidence type="ECO:0000256" key="14">
    <source>
        <dbReference type="ARBA" id="ARBA00032370"/>
    </source>
</evidence>
<comment type="pathway">
    <text evidence="2">Cell wall biogenesis; peptidoglycan biosynthesis.</text>
</comment>
<comment type="catalytic activity">
    <reaction evidence="20">
        <text>[GlcNAc-(1-&gt;4)-Mur2Ac(oyl-L-Ala-gamma-D-Glu-L-Lys-D-Ala-D-Ala)](n)-di-trans,octa-cis-undecaprenyl diphosphate + beta-D-GlcNAc-(1-&gt;4)-Mur2Ac(oyl-L-Ala-gamma-D-Glu-L-Lys-D-Ala-D-Ala)-di-trans,octa-cis-undecaprenyl diphosphate = [GlcNAc-(1-&gt;4)-Mur2Ac(oyl-L-Ala-gamma-D-Glu-L-Lys-D-Ala-D-Ala)](n+1)-di-trans,octa-cis-undecaprenyl diphosphate + di-trans,octa-cis-undecaprenyl diphosphate + H(+)</text>
        <dbReference type="Rhea" id="RHEA:23708"/>
        <dbReference type="Rhea" id="RHEA-COMP:9602"/>
        <dbReference type="Rhea" id="RHEA-COMP:9603"/>
        <dbReference type="ChEBI" id="CHEBI:15378"/>
        <dbReference type="ChEBI" id="CHEBI:58405"/>
        <dbReference type="ChEBI" id="CHEBI:60033"/>
        <dbReference type="ChEBI" id="CHEBI:78435"/>
        <dbReference type="EC" id="2.4.99.28"/>
    </reaction>
</comment>
<keyword evidence="9" id="KW-0573">Peptidoglycan synthesis</keyword>
<accession>A0ABT1NA45</accession>
<dbReference type="Pfam" id="PF01098">
    <property type="entry name" value="FTSW_RODA_SPOVE"/>
    <property type="match status" value="1"/>
</dbReference>
<keyword evidence="3" id="KW-1003">Cell membrane</keyword>
<evidence type="ECO:0000256" key="4">
    <source>
        <dbReference type="ARBA" id="ARBA00022618"/>
    </source>
</evidence>
<protein>
    <recommendedName>
        <fullName evidence="17">Probable peptidoglycan glycosyltransferase FtsW</fullName>
        <ecNumber evidence="19">2.4.99.28</ecNumber>
    </recommendedName>
    <alternativeName>
        <fullName evidence="18">Cell division protein FtsW</fullName>
    </alternativeName>
    <alternativeName>
        <fullName evidence="15">Cell wall polymerase</fullName>
    </alternativeName>
    <alternativeName>
        <fullName evidence="14">Peptidoglycan polymerase</fullName>
    </alternativeName>
</protein>
<proteinExistence type="inferred from homology"/>
<evidence type="ECO:0000256" key="6">
    <source>
        <dbReference type="ARBA" id="ARBA00022679"/>
    </source>
</evidence>
<keyword evidence="24" id="KW-1185">Reference proteome</keyword>
<keyword evidence="8" id="KW-0133">Cell shape</keyword>
<evidence type="ECO:0000313" key="23">
    <source>
        <dbReference type="EMBL" id="MCQ1528130.1"/>
    </source>
</evidence>
<reference evidence="23 24" key="1">
    <citation type="submission" date="2021-10" db="EMBL/GenBank/DDBJ databases">
        <title>Lutispora strain m25 sp. nov., a thermophilic, non-spore-forming bacterium isolated from a lab-scale methanogenic bioreactor digesting anaerobic sludge.</title>
        <authorList>
            <person name="El Houari A."/>
            <person name="Mcdonald J."/>
        </authorList>
    </citation>
    <scope>NUCLEOTIDE SEQUENCE [LARGE SCALE GENOMIC DNA]</scope>
    <source>
        <strain evidence="24">m25</strain>
    </source>
</reference>
<evidence type="ECO:0000256" key="11">
    <source>
        <dbReference type="ARBA" id="ARBA00023136"/>
    </source>
</evidence>
<keyword evidence="5" id="KW-0328">Glycosyltransferase</keyword>
<organism evidence="23 24">
    <name type="scientific">Lutispora saccharofermentans</name>
    <dbReference type="NCBI Taxonomy" id="3024236"/>
    <lineage>
        <taxon>Bacteria</taxon>
        <taxon>Bacillati</taxon>
        <taxon>Bacillota</taxon>
        <taxon>Clostridia</taxon>
        <taxon>Lutisporales</taxon>
        <taxon>Lutisporaceae</taxon>
        <taxon>Lutispora</taxon>
    </lineage>
</organism>
<feature type="transmembrane region" description="Helical" evidence="22">
    <location>
        <begin position="167"/>
        <end position="184"/>
    </location>
</feature>
<feature type="transmembrane region" description="Helical" evidence="22">
    <location>
        <begin position="12"/>
        <end position="38"/>
    </location>
</feature>
<keyword evidence="7 22" id="KW-0812">Transmembrane</keyword>
<dbReference type="EMBL" id="JAJEKE010000001">
    <property type="protein sequence ID" value="MCQ1528130.1"/>
    <property type="molecule type" value="Genomic_DNA"/>
</dbReference>
<evidence type="ECO:0000256" key="12">
    <source>
        <dbReference type="ARBA" id="ARBA00023306"/>
    </source>
</evidence>
<sequence length="370" mass="40306">MPAKSKGNIDFTLMVTVFVLLAIGITMVFSASAASSYLKYNDSYLYLKSQGLYAIISIIAMLVLSKLDYKILGRYALLFVLVSLVLLIAIFIPGLGYGAKGAVRWIKIGPWTMQPSEFAKTALIIFMAKSLSNKKDKVRQFVQGVVPYILLMIVYFALIIIQPNLSMAGSILIITFVMLFAAGAKIGHLLVWAVPILPAVIYLVTKESYRLNRWLSFRDPWADPLNTGYQAIQSLLALGSGGLFGLGLGNSRQKFFYIPEAQNDFIFSIIGEELGFIGAATVLFLFLFLIWRGIRIALHAPDMFGCLLATGITCMIGIQVAINIAVVTVSMPTTGVTLPLISSGGSSLLFVMSNIGILLNISRSVKTEGS</sequence>
<keyword evidence="12" id="KW-0131">Cell cycle</keyword>
<gene>
    <name evidence="23" type="primary">spoVE</name>
    <name evidence="23" type="ORF">LJD61_01000</name>
</gene>
<evidence type="ECO:0000256" key="10">
    <source>
        <dbReference type="ARBA" id="ARBA00022989"/>
    </source>
</evidence>
<comment type="caution">
    <text evidence="23">The sequence shown here is derived from an EMBL/GenBank/DDBJ whole genome shotgun (WGS) entry which is preliminary data.</text>
</comment>
<comment type="function">
    <text evidence="21">Peptidoglycan polymerase that is essential for cell division.</text>
</comment>
<keyword evidence="11 22" id="KW-0472">Membrane</keyword>
<dbReference type="NCBIfam" id="TIGR02614">
    <property type="entry name" value="ftsW"/>
    <property type="match status" value="1"/>
</dbReference>
<evidence type="ECO:0000256" key="21">
    <source>
        <dbReference type="ARBA" id="ARBA00049966"/>
    </source>
</evidence>
<evidence type="ECO:0000256" key="20">
    <source>
        <dbReference type="ARBA" id="ARBA00049902"/>
    </source>
</evidence>
<keyword evidence="10 22" id="KW-1133">Transmembrane helix</keyword>
<keyword evidence="13" id="KW-0961">Cell wall biogenesis/degradation</keyword>
<evidence type="ECO:0000256" key="8">
    <source>
        <dbReference type="ARBA" id="ARBA00022960"/>
    </source>
</evidence>
<evidence type="ECO:0000256" key="3">
    <source>
        <dbReference type="ARBA" id="ARBA00022475"/>
    </source>
</evidence>